<evidence type="ECO:0000313" key="8">
    <source>
        <dbReference type="Proteomes" id="UP000186176"/>
    </source>
</evidence>
<reference evidence="7 8" key="1">
    <citation type="submission" date="2016-10" db="EMBL/GenBank/DDBJ databases">
        <title>Reductive evolution of mitochondrial metabolism and differential evolution of invasion-related proteins in Cryptosporidium.</title>
        <authorList>
            <person name="Liu S."/>
            <person name="Roellig D.M."/>
            <person name="Guo Y."/>
            <person name="Li N."/>
            <person name="Frace M.A."/>
            <person name="Tang K."/>
            <person name="Zhang L."/>
            <person name="Feng Y."/>
            <person name="Xiao L."/>
        </authorList>
    </citation>
    <scope>NUCLEOTIDE SEQUENCE [LARGE SCALE GENOMIC DNA]</scope>
    <source>
        <strain evidence="7">39726</strain>
    </source>
</reference>
<dbReference type="PANTHER" id="PTHR43385:SF1">
    <property type="entry name" value="RIBOFLAVIN TRANSPORTER RIBJ"/>
    <property type="match status" value="1"/>
</dbReference>
<dbReference type="InterPro" id="IPR036259">
    <property type="entry name" value="MFS_trans_sf"/>
</dbReference>
<proteinExistence type="predicted"/>
<keyword evidence="8" id="KW-1185">Reference proteome</keyword>
<protein>
    <submittedName>
        <fullName evidence="7">Transporter protein</fullName>
    </submittedName>
</protein>
<evidence type="ECO:0000256" key="6">
    <source>
        <dbReference type="SAM" id="Phobius"/>
    </source>
</evidence>
<evidence type="ECO:0000256" key="5">
    <source>
        <dbReference type="ARBA" id="ARBA00023136"/>
    </source>
</evidence>
<dbReference type="GO" id="GO:0016020">
    <property type="term" value="C:membrane"/>
    <property type="evidence" value="ECO:0007669"/>
    <property type="project" value="UniProtKB-SubCell"/>
</dbReference>
<evidence type="ECO:0000256" key="2">
    <source>
        <dbReference type="ARBA" id="ARBA00022448"/>
    </source>
</evidence>
<feature type="transmembrane region" description="Helical" evidence="6">
    <location>
        <begin position="526"/>
        <end position="551"/>
    </location>
</feature>
<dbReference type="AlphaFoldDB" id="A0A1J4MBU0"/>
<gene>
    <name evidence="7" type="ORF">cubi_01284</name>
</gene>
<name>A0A1J4MBU0_9CRYT</name>
<dbReference type="PANTHER" id="PTHR43385">
    <property type="entry name" value="RIBOFLAVIN TRANSPORTER RIBJ"/>
    <property type="match status" value="1"/>
</dbReference>
<comment type="subcellular location">
    <subcellularLocation>
        <location evidence="1">Membrane</location>
        <topology evidence="1">Multi-pass membrane protein</topology>
    </subcellularLocation>
</comment>
<evidence type="ECO:0000256" key="1">
    <source>
        <dbReference type="ARBA" id="ARBA00004141"/>
    </source>
</evidence>
<evidence type="ECO:0000313" key="7">
    <source>
        <dbReference type="EMBL" id="OII71670.1"/>
    </source>
</evidence>
<evidence type="ECO:0000256" key="3">
    <source>
        <dbReference type="ARBA" id="ARBA00022692"/>
    </source>
</evidence>
<dbReference type="Gene3D" id="1.20.1250.20">
    <property type="entry name" value="MFS general substrate transporter like domains"/>
    <property type="match status" value="2"/>
</dbReference>
<dbReference type="InterPro" id="IPR011701">
    <property type="entry name" value="MFS"/>
</dbReference>
<feature type="transmembrane region" description="Helical" evidence="6">
    <location>
        <begin position="445"/>
        <end position="464"/>
    </location>
</feature>
<accession>A0A1J4MBU0</accession>
<dbReference type="VEuPathDB" id="CryptoDB:cubi_01284"/>
<feature type="transmembrane region" description="Helical" evidence="6">
    <location>
        <begin position="378"/>
        <end position="399"/>
    </location>
</feature>
<feature type="transmembrane region" description="Helical" evidence="6">
    <location>
        <begin position="108"/>
        <end position="127"/>
    </location>
</feature>
<keyword evidence="2" id="KW-0813">Transport</keyword>
<organism evidence="7 8">
    <name type="scientific">Cryptosporidium ubiquitum</name>
    <dbReference type="NCBI Taxonomy" id="857276"/>
    <lineage>
        <taxon>Eukaryota</taxon>
        <taxon>Sar</taxon>
        <taxon>Alveolata</taxon>
        <taxon>Apicomplexa</taxon>
        <taxon>Conoidasida</taxon>
        <taxon>Coccidia</taxon>
        <taxon>Eucoccidiorida</taxon>
        <taxon>Eimeriorina</taxon>
        <taxon>Cryptosporidiidae</taxon>
        <taxon>Cryptosporidium</taxon>
    </lineage>
</organism>
<keyword evidence="3 6" id="KW-0812">Transmembrane</keyword>
<keyword evidence="4 6" id="KW-1133">Transmembrane helix</keyword>
<feature type="transmembrane region" description="Helical" evidence="6">
    <location>
        <begin position="12"/>
        <end position="35"/>
    </location>
</feature>
<feature type="transmembrane region" description="Helical" evidence="6">
    <location>
        <begin position="414"/>
        <end position="433"/>
    </location>
</feature>
<dbReference type="Pfam" id="PF07690">
    <property type="entry name" value="MFS_1"/>
    <property type="match status" value="1"/>
</dbReference>
<feature type="transmembrane region" description="Helical" evidence="6">
    <location>
        <begin position="55"/>
        <end position="75"/>
    </location>
</feature>
<feature type="transmembrane region" description="Helical" evidence="6">
    <location>
        <begin position="470"/>
        <end position="490"/>
    </location>
</feature>
<dbReference type="Proteomes" id="UP000186176">
    <property type="component" value="Unassembled WGS sequence"/>
</dbReference>
<dbReference type="RefSeq" id="XP_028873289.1">
    <property type="nucleotide sequence ID" value="XM_029018296.1"/>
</dbReference>
<feature type="transmembrane region" description="Helical" evidence="6">
    <location>
        <begin position="195"/>
        <end position="214"/>
    </location>
</feature>
<comment type="caution">
    <text evidence="7">The sequence shown here is derived from an EMBL/GenBank/DDBJ whole genome shotgun (WGS) entry which is preliminary data.</text>
</comment>
<dbReference type="GeneID" id="39978075"/>
<dbReference type="GO" id="GO:0022857">
    <property type="term" value="F:transmembrane transporter activity"/>
    <property type="evidence" value="ECO:0007669"/>
    <property type="project" value="InterPro"/>
</dbReference>
<dbReference type="InterPro" id="IPR052983">
    <property type="entry name" value="MFS_Riboflavin_Transporter"/>
</dbReference>
<evidence type="ECO:0000256" key="4">
    <source>
        <dbReference type="ARBA" id="ARBA00022989"/>
    </source>
</evidence>
<dbReference type="SUPFAM" id="SSF103473">
    <property type="entry name" value="MFS general substrate transporter"/>
    <property type="match status" value="1"/>
</dbReference>
<feature type="transmembrane region" description="Helical" evidence="6">
    <location>
        <begin position="502"/>
        <end position="520"/>
    </location>
</feature>
<keyword evidence="5 6" id="KW-0472">Membrane</keyword>
<feature type="transmembrane region" description="Helical" evidence="6">
    <location>
        <begin position="139"/>
        <end position="158"/>
    </location>
</feature>
<dbReference type="OrthoDB" id="410267at2759"/>
<dbReference type="EMBL" id="LRBP01000028">
    <property type="protein sequence ID" value="OII71670.1"/>
    <property type="molecule type" value="Genomic_DNA"/>
</dbReference>
<feature type="transmembrane region" description="Helical" evidence="6">
    <location>
        <begin position="84"/>
        <end position="102"/>
    </location>
</feature>
<sequence>MLGSFSRIASLLGGLSLNIALGMVYSMSNSSIYVASYMRWVAEPGSKPVTLADISWVYTLNIFFLGIMLPVGGYINKKLGVHKSLYLASILFSICTFAPYWFVSSYYWFLIIFGCIIGIADGIAFNLPQYCAYKHYPNNIGLASSVVISGLALSPILFSPLQTWIVNPENKMPNFKVGNALYFSDKEILMRVPKMFIAMGLFVASLCIISIFTMQEPKEESNLVLPSDEKSRILNFENSTSNTDREPLHNDSEKDVPARVLNLGSSYLGEFYNNFEQGKKYDDLYHPNANLESVSTTISPTEELCSFEFDLDYVKLEMELDLEKNEKGKEDNTSEGSEEKEKILNNECNQNLKLKGSFISSENNELDILSRLLKERQFWLVFWLLFLFSQYVHFIASWWKNIGIIYLDISDEVLATIGTLITSGNNVFGRFFFGSWIDRLGGRICFIFISLSCLISVAVFQLSLILNSQLFYLICIGLIFFNMGAGFVLFPPIVAINFGVEYYTLIYGIVYIGRSLGVLFNSLLTWLLIGSFSVHFICFITGMFTFAFFLLSTRFRDNTPFSDQTLYKKLFPLK</sequence>